<name>A0A6J4SYY9_9SPHN</name>
<sequence length="39" mass="4324">MSRIADVRFEWNADISYFARAAIASLRICSSISSVFVAV</sequence>
<gene>
    <name evidence="1" type="ORF">AVDCRST_MAG62-435</name>
</gene>
<organism evidence="1">
    <name type="scientific">uncultured Sphingomonas sp</name>
    <dbReference type="NCBI Taxonomy" id="158754"/>
    <lineage>
        <taxon>Bacteria</taxon>
        <taxon>Pseudomonadati</taxon>
        <taxon>Pseudomonadota</taxon>
        <taxon>Alphaproteobacteria</taxon>
        <taxon>Sphingomonadales</taxon>
        <taxon>Sphingomonadaceae</taxon>
        <taxon>Sphingomonas</taxon>
        <taxon>environmental samples</taxon>
    </lineage>
</organism>
<protein>
    <submittedName>
        <fullName evidence="1">Uncharacterized protein</fullName>
    </submittedName>
</protein>
<accession>A0A6J4SYY9</accession>
<dbReference type="AlphaFoldDB" id="A0A6J4SYY9"/>
<dbReference type="EMBL" id="CADCWB010000056">
    <property type="protein sequence ID" value="CAA9509460.1"/>
    <property type="molecule type" value="Genomic_DNA"/>
</dbReference>
<evidence type="ECO:0000313" key="1">
    <source>
        <dbReference type="EMBL" id="CAA9509460.1"/>
    </source>
</evidence>
<proteinExistence type="predicted"/>
<reference evidence="1" key="1">
    <citation type="submission" date="2020-02" db="EMBL/GenBank/DDBJ databases">
        <authorList>
            <person name="Meier V. D."/>
        </authorList>
    </citation>
    <scope>NUCLEOTIDE SEQUENCE</scope>
    <source>
        <strain evidence="1">AVDCRST_MAG62</strain>
    </source>
</reference>